<dbReference type="InterPro" id="IPR043913">
    <property type="entry name" value="DUF5764"/>
</dbReference>
<sequence>MNVSLFLEIKEEYTEHLIDALAPFLCEGLNSMYGEAEDVAIEGKVANEKLLMIFQKLLQHIKHWDQGQIDKEAYRIKQDSGTAAYLDDLVKAVIKTNIILLTYSNTISNVIGQSYYNSITTSQLIHKCYIECAKDAHNNPYLFLRHGVNQFEIKRNQVLIQQNVQYAIQRAIRKMLPISVILKEYLANTINIIAEAPNVELMGVPAAPYMPAVIPPIDAPIKPPSEIDPKIQQEVMKIIKSEHIKSEKQKIQDIMNIDKLITSLAPPEKSVQKQEGGKLQIKKVESESTAYENKGLNKSDKRIININFDPSEPNKSSISRTSMTSGYSRTAEFSERVDPDNADYIEEYGSEMSGNNKNRKYR</sequence>
<reference evidence="2" key="1">
    <citation type="journal article" date="2020" name="Nature">
        <title>Giant virus diversity and host interactions through global metagenomics.</title>
        <authorList>
            <person name="Schulz F."/>
            <person name="Roux S."/>
            <person name="Paez-Espino D."/>
            <person name="Jungbluth S."/>
            <person name="Walsh D.A."/>
            <person name="Denef V.J."/>
            <person name="McMahon K.D."/>
            <person name="Konstantinidis K.T."/>
            <person name="Eloe-Fadrosh E.A."/>
            <person name="Kyrpides N.C."/>
            <person name="Woyke T."/>
        </authorList>
    </citation>
    <scope>NUCLEOTIDE SEQUENCE</scope>
    <source>
        <strain evidence="2">GVMAG-M-3300020192-26</strain>
    </source>
</reference>
<dbReference type="EMBL" id="MN739376">
    <property type="protein sequence ID" value="QHT01538.1"/>
    <property type="molecule type" value="Genomic_DNA"/>
</dbReference>
<feature type="compositionally biased region" description="Polar residues" evidence="1">
    <location>
        <begin position="313"/>
        <end position="328"/>
    </location>
</feature>
<organism evidence="2">
    <name type="scientific">viral metagenome</name>
    <dbReference type="NCBI Taxonomy" id="1070528"/>
    <lineage>
        <taxon>unclassified sequences</taxon>
        <taxon>metagenomes</taxon>
        <taxon>organismal metagenomes</taxon>
    </lineage>
</organism>
<dbReference type="Pfam" id="PF19068">
    <property type="entry name" value="DUF5764"/>
    <property type="match status" value="1"/>
</dbReference>
<protein>
    <submittedName>
        <fullName evidence="2">Uncharacterized protein</fullName>
    </submittedName>
</protein>
<evidence type="ECO:0000256" key="1">
    <source>
        <dbReference type="SAM" id="MobiDB-lite"/>
    </source>
</evidence>
<accession>A0A6C0CAC2</accession>
<feature type="region of interest" description="Disordered" evidence="1">
    <location>
        <begin position="310"/>
        <end position="340"/>
    </location>
</feature>
<evidence type="ECO:0000313" key="2">
    <source>
        <dbReference type="EMBL" id="QHT01538.1"/>
    </source>
</evidence>
<dbReference type="AlphaFoldDB" id="A0A6C0CAC2"/>
<proteinExistence type="predicted"/>
<name>A0A6C0CAC2_9ZZZZ</name>